<protein>
    <submittedName>
        <fullName evidence="1">Uncharacterized protein</fullName>
    </submittedName>
</protein>
<dbReference type="EMBL" id="AMEP01000051">
    <property type="protein sequence ID" value="EKY02449.1"/>
    <property type="molecule type" value="Genomic_DNA"/>
</dbReference>
<gene>
    <name evidence="1" type="ORF">HMPREF9151_00764</name>
</gene>
<reference evidence="1 2" key="1">
    <citation type="submission" date="2012-05" db="EMBL/GenBank/DDBJ databases">
        <authorList>
            <person name="Weinstock G."/>
            <person name="Sodergren E."/>
            <person name="Lobos E.A."/>
            <person name="Fulton L."/>
            <person name="Fulton R."/>
            <person name="Courtney L."/>
            <person name="Fronick C."/>
            <person name="O'Laughlin M."/>
            <person name="Godfrey J."/>
            <person name="Wilson R.M."/>
            <person name="Miner T."/>
            <person name="Farmer C."/>
            <person name="Delehaunty K."/>
            <person name="Cordes M."/>
            <person name="Minx P."/>
            <person name="Tomlinson C."/>
            <person name="Chen J."/>
            <person name="Wollam A."/>
            <person name="Pepin K.H."/>
            <person name="Bhonagiri V."/>
            <person name="Zhang X."/>
            <person name="Suruliraj S."/>
            <person name="Warren W."/>
            <person name="Mitreva M."/>
            <person name="Mardis E.R."/>
            <person name="Wilson R.K."/>
        </authorList>
    </citation>
    <scope>NUCLEOTIDE SEQUENCE [LARGE SCALE GENOMIC DNA]</scope>
    <source>
        <strain evidence="1 2">F0055</strain>
    </source>
</reference>
<sequence length="142" mass="16767">MFKNITYVIFLCFCISAKAQKLNKEDLYADAICRLHKIQLQASYLNSSDTLYIIPNDRNIKIKKINMISNDFPQLKIGESSPIYILNTMEFHSKKVCVLFNICQLIQESNTKRRIVSSGCFIFYYKVKKGRYYYYSYKDYGI</sequence>
<name>L1NG27_9BACT</name>
<evidence type="ECO:0000313" key="1">
    <source>
        <dbReference type="EMBL" id="EKY02449.1"/>
    </source>
</evidence>
<keyword evidence="2" id="KW-1185">Reference proteome</keyword>
<dbReference type="STRING" id="1127699.HMPREF9151_00764"/>
<comment type="caution">
    <text evidence="1">The sequence shown here is derived from an EMBL/GenBank/DDBJ whole genome shotgun (WGS) entry which is preliminary data.</text>
</comment>
<dbReference type="HOGENOM" id="CLU_1814087_0_0_10"/>
<accession>L1NG27</accession>
<proteinExistence type="predicted"/>
<dbReference type="AlphaFoldDB" id="L1NG27"/>
<dbReference type="Proteomes" id="UP000010433">
    <property type="component" value="Unassembled WGS sequence"/>
</dbReference>
<evidence type="ECO:0000313" key="2">
    <source>
        <dbReference type="Proteomes" id="UP000010433"/>
    </source>
</evidence>
<organism evidence="1 2">
    <name type="scientific">Hoylesella saccharolytica F0055</name>
    <dbReference type="NCBI Taxonomy" id="1127699"/>
    <lineage>
        <taxon>Bacteria</taxon>
        <taxon>Pseudomonadati</taxon>
        <taxon>Bacteroidota</taxon>
        <taxon>Bacteroidia</taxon>
        <taxon>Bacteroidales</taxon>
        <taxon>Prevotellaceae</taxon>
        <taxon>Hoylesella</taxon>
    </lineage>
</organism>